<evidence type="ECO:0000313" key="1">
    <source>
        <dbReference type="EMBL" id="XCD07603.1"/>
    </source>
</evidence>
<sequence length="129" mass="14539">MLSAAVWSRWKTLNAMMNLNEREVNAEIAQREASDLNRTSLQELANLYVVRDHLFGGVDRYDIGYSMAPAPASRSYDEMVGDYGDSDFLQSVSGKDAAQAWAVIDELMDTLRVVNSRVYDSVLRKINDL</sequence>
<proteinExistence type="predicted"/>
<organism evidence="1">
    <name type="scientific">Dulem virus 33</name>
    <dbReference type="NCBI Taxonomy" id="3145751"/>
    <lineage>
        <taxon>Viruses</taxon>
        <taxon>Duplodnaviria</taxon>
        <taxon>Heunggongvirae</taxon>
        <taxon>Uroviricota</taxon>
        <taxon>Caudoviricetes</taxon>
    </lineage>
</organism>
<protein>
    <submittedName>
        <fullName evidence="1">Uncharacterized protein</fullName>
    </submittedName>
</protein>
<accession>A0AAU8B6P7</accession>
<dbReference type="EMBL" id="PP511792">
    <property type="protein sequence ID" value="XCD07603.1"/>
    <property type="molecule type" value="Genomic_DNA"/>
</dbReference>
<name>A0AAU8B6P7_9CAUD</name>
<reference evidence="1" key="1">
    <citation type="submission" date="2024-03" db="EMBL/GenBank/DDBJ databases">
        <title>Diverse circular DNA viruses in blood, oral, and fecal samples of captive lemurs.</title>
        <authorList>
            <person name="Paietta E.N."/>
            <person name="Kraberger S."/>
            <person name="Lund M.C."/>
            <person name="Custer J.M."/>
            <person name="Vargas K.M."/>
            <person name="Ehmke E.E."/>
            <person name="Yoder A.D."/>
            <person name="Varsani A."/>
        </authorList>
    </citation>
    <scope>NUCLEOTIDE SEQUENCE</scope>
    <source>
        <strain evidence="1">Duke_28FS_2</strain>
    </source>
</reference>